<feature type="transmembrane region" description="Helical" evidence="1">
    <location>
        <begin position="161"/>
        <end position="186"/>
    </location>
</feature>
<gene>
    <name evidence="2" type="ORF">FAD_1357</name>
</gene>
<dbReference type="STRING" id="74969.FAD_1357"/>
<feature type="transmembrane region" description="Helical" evidence="1">
    <location>
        <begin position="12"/>
        <end position="31"/>
    </location>
</feature>
<dbReference type="EMBL" id="CP015363">
    <property type="protein sequence ID" value="ARD85219.1"/>
    <property type="molecule type" value="Genomic_DNA"/>
</dbReference>
<accession>A0A1V0N548</accession>
<feature type="transmembrane region" description="Helical" evidence="1">
    <location>
        <begin position="115"/>
        <end position="131"/>
    </location>
</feature>
<feature type="transmembrane region" description="Helical" evidence="1">
    <location>
        <begin position="37"/>
        <end position="55"/>
    </location>
</feature>
<proteinExistence type="predicted"/>
<sequence>MKLISLSEKFIIYVTEQTILISLTSLIASIFHIKDAFLGFFLAYKIDFIPGFLHIFDTNYGLYNLLILFLISFCYYSIESLTGHGIAEDIFKLEIINKYEISKNKLLKLLLVRDIIKSFFISNIINSLFILKNKKFLQNEYDNKFNLMSIKNKNENKKSLFLQYFYSSMIMYYSIFFILIIIYTFVQPAAPLASSGTVKSGSYNYWHFFSTILKNNITLDVFEYMIGGFSLFTGTFIELFSSNIYEAIIMSSLDITHGSSSFVKYILPQFFPETLGYVFGLSIALVMTDIILSFTQSMIRNEKSQYFTQRTHDLLYSSGFYLILSISLLVIGALIEAGLGIYNF</sequence>
<keyword evidence="3" id="KW-1185">Reference proteome</keyword>
<evidence type="ECO:0000313" key="2">
    <source>
        <dbReference type="EMBL" id="ARD85219.1"/>
    </source>
</evidence>
<dbReference type="Proteomes" id="UP000192050">
    <property type="component" value="Chromosome"/>
</dbReference>
<feature type="transmembrane region" description="Helical" evidence="1">
    <location>
        <begin position="314"/>
        <end position="335"/>
    </location>
</feature>
<dbReference type="AlphaFoldDB" id="A0A1V0N548"/>
<organism evidence="2 3">
    <name type="scientific">Ferroplasma acidiphilum</name>
    <dbReference type="NCBI Taxonomy" id="74969"/>
    <lineage>
        <taxon>Archaea</taxon>
        <taxon>Methanobacteriati</taxon>
        <taxon>Thermoplasmatota</taxon>
        <taxon>Thermoplasmata</taxon>
        <taxon>Thermoplasmatales</taxon>
        <taxon>Ferroplasmaceae</taxon>
        <taxon>Ferroplasma</taxon>
    </lineage>
</organism>
<reference evidence="2 3" key="1">
    <citation type="submission" date="2011-10" db="EMBL/GenBank/DDBJ databases">
        <title>Metabolic and evolutionary patterns in the extreme acidophile Ferroplasma acidiphilum.</title>
        <authorList>
            <person name="Golyshina O.V."/>
            <person name="Kozyavkin S.A."/>
            <person name="Tatusov R.L."/>
            <person name="Slesarev A.I."/>
            <person name="Golyshin P.N."/>
        </authorList>
    </citation>
    <scope>NUCLEOTIDE SEQUENCE [LARGE SCALE GENOMIC DNA]</scope>
    <source>
        <strain evidence="3">Y</strain>
    </source>
</reference>
<keyword evidence="1" id="KW-1133">Transmembrane helix</keyword>
<keyword evidence="1" id="KW-0472">Membrane</keyword>
<keyword evidence="1" id="KW-0812">Transmembrane</keyword>
<evidence type="ECO:0000256" key="1">
    <source>
        <dbReference type="SAM" id="Phobius"/>
    </source>
</evidence>
<feature type="transmembrane region" description="Helical" evidence="1">
    <location>
        <begin position="274"/>
        <end position="294"/>
    </location>
</feature>
<protein>
    <submittedName>
        <fullName evidence="2">Uncharacterized protein</fullName>
    </submittedName>
</protein>
<name>A0A1V0N548_9ARCH</name>
<evidence type="ECO:0000313" key="3">
    <source>
        <dbReference type="Proteomes" id="UP000192050"/>
    </source>
</evidence>
<dbReference type="KEGG" id="fai:FAD_1357"/>
<feature type="transmembrane region" description="Helical" evidence="1">
    <location>
        <begin position="62"/>
        <end position="78"/>
    </location>
</feature>